<name>A0A518G2D5_9BACT</name>
<dbReference type="InterPro" id="IPR000683">
    <property type="entry name" value="Gfo/Idh/MocA-like_OxRdtase_N"/>
</dbReference>
<dbReference type="EC" id="1.1.99.28" evidence="4"/>
<evidence type="ECO:0000259" key="3">
    <source>
        <dbReference type="Pfam" id="PF22725"/>
    </source>
</evidence>
<dbReference type="Pfam" id="PF22725">
    <property type="entry name" value="GFO_IDH_MocA_C3"/>
    <property type="match status" value="1"/>
</dbReference>
<dbReference type="InterPro" id="IPR036291">
    <property type="entry name" value="NAD(P)-bd_dom_sf"/>
</dbReference>
<dbReference type="PANTHER" id="PTHR43818:SF11">
    <property type="entry name" value="BCDNA.GH03377"/>
    <property type="match status" value="1"/>
</dbReference>
<keyword evidence="5" id="KW-1185">Reference proteome</keyword>
<keyword evidence="1 4" id="KW-0560">Oxidoreductase</keyword>
<dbReference type="InterPro" id="IPR050463">
    <property type="entry name" value="Gfo/Idh/MocA_oxidrdct_glycsds"/>
</dbReference>
<dbReference type="InterPro" id="IPR055170">
    <property type="entry name" value="GFO_IDH_MocA-like_dom"/>
</dbReference>
<dbReference type="Gene3D" id="3.30.360.10">
    <property type="entry name" value="Dihydrodipicolinate Reductase, domain 2"/>
    <property type="match status" value="1"/>
</dbReference>
<evidence type="ECO:0000259" key="2">
    <source>
        <dbReference type="Pfam" id="PF01408"/>
    </source>
</evidence>
<feature type="domain" description="GFO/IDH/MocA-like oxidoreductase" evidence="3">
    <location>
        <begin position="167"/>
        <end position="310"/>
    </location>
</feature>
<dbReference type="EMBL" id="CP036298">
    <property type="protein sequence ID" value="QDV22776.1"/>
    <property type="molecule type" value="Genomic_DNA"/>
</dbReference>
<dbReference type="GO" id="GO:0000166">
    <property type="term" value="F:nucleotide binding"/>
    <property type="evidence" value="ECO:0007669"/>
    <property type="project" value="InterPro"/>
</dbReference>
<dbReference type="Pfam" id="PF01408">
    <property type="entry name" value="GFO_IDH_MocA"/>
    <property type="match status" value="1"/>
</dbReference>
<dbReference type="GO" id="GO:0047061">
    <property type="term" value="F:glucose-fructose oxidoreductase activity"/>
    <property type="evidence" value="ECO:0007669"/>
    <property type="project" value="UniProtKB-EC"/>
</dbReference>
<dbReference type="SUPFAM" id="SSF55347">
    <property type="entry name" value="Glyceraldehyde-3-phosphate dehydrogenase-like, C-terminal domain"/>
    <property type="match status" value="1"/>
</dbReference>
<feature type="domain" description="Gfo/Idh/MocA-like oxidoreductase N-terminal" evidence="2">
    <location>
        <begin position="57"/>
        <end position="156"/>
    </location>
</feature>
<accession>A0A518G2D5</accession>
<organism evidence="4 5">
    <name type="scientific">Aureliella helgolandensis</name>
    <dbReference type="NCBI Taxonomy" id="2527968"/>
    <lineage>
        <taxon>Bacteria</taxon>
        <taxon>Pseudomonadati</taxon>
        <taxon>Planctomycetota</taxon>
        <taxon>Planctomycetia</taxon>
        <taxon>Pirellulales</taxon>
        <taxon>Pirellulaceae</taxon>
        <taxon>Aureliella</taxon>
    </lineage>
</organism>
<dbReference type="Gene3D" id="3.40.50.720">
    <property type="entry name" value="NAD(P)-binding Rossmann-like Domain"/>
    <property type="match status" value="1"/>
</dbReference>
<reference evidence="4 5" key="1">
    <citation type="submission" date="2019-02" db="EMBL/GenBank/DDBJ databases">
        <title>Deep-cultivation of Planctomycetes and their phenomic and genomic characterization uncovers novel biology.</title>
        <authorList>
            <person name="Wiegand S."/>
            <person name="Jogler M."/>
            <person name="Boedeker C."/>
            <person name="Pinto D."/>
            <person name="Vollmers J."/>
            <person name="Rivas-Marin E."/>
            <person name="Kohn T."/>
            <person name="Peeters S.H."/>
            <person name="Heuer A."/>
            <person name="Rast P."/>
            <person name="Oberbeckmann S."/>
            <person name="Bunk B."/>
            <person name="Jeske O."/>
            <person name="Meyerdierks A."/>
            <person name="Storesund J.E."/>
            <person name="Kallscheuer N."/>
            <person name="Luecker S."/>
            <person name="Lage O.M."/>
            <person name="Pohl T."/>
            <person name="Merkel B.J."/>
            <person name="Hornburger P."/>
            <person name="Mueller R.-W."/>
            <person name="Bruemmer F."/>
            <person name="Labrenz M."/>
            <person name="Spormann A.M."/>
            <person name="Op den Camp H."/>
            <person name="Overmann J."/>
            <person name="Amann R."/>
            <person name="Jetten M.S.M."/>
            <person name="Mascher T."/>
            <person name="Medema M.H."/>
            <person name="Devos D.P."/>
            <person name="Kaster A.-K."/>
            <person name="Ovreas L."/>
            <person name="Rohde M."/>
            <person name="Galperin M.Y."/>
            <person name="Jogler C."/>
        </authorList>
    </citation>
    <scope>NUCLEOTIDE SEQUENCE [LARGE SCALE GENOMIC DNA]</scope>
    <source>
        <strain evidence="4 5">Q31a</strain>
    </source>
</reference>
<dbReference type="PANTHER" id="PTHR43818">
    <property type="entry name" value="BCDNA.GH03377"/>
    <property type="match status" value="1"/>
</dbReference>
<evidence type="ECO:0000313" key="5">
    <source>
        <dbReference type="Proteomes" id="UP000318017"/>
    </source>
</evidence>
<dbReference type="Proteomes" id="UP000318017">
    <property type="component" value="Chromosome"/>
</dbReference>
<evidence type="ECO:0000256" key="1">
    <source>
        <dbReference type="ARBA" id="ARBA00023002"/>
    </source>
</evidence>
<gene>
    <name evidence="4" type="primary">gfo_3</name>
    <name evidence="4" type="ORF">Q31a_10670</name>
</gene>
<protein>
    <submittedName>
        <fullName evidence="4">Glucose--fructose oxidoreductase</fullName>
        <ecNumber evidence="4">1.1.99.28</ecNumber>
    </submittedName>
</protein>
<evidence type="ECO:0000313" key="4">
    <source>
        <dbReference type="EMBL" id="QDV22776.1"/>
    </source>
</evidence>
<proteinExistence type="predicted"/>
<dbReference type="KEGG" id="ahel:Q31a_10670"/>
<sequence>MSIRYHARATPITSVPCLAPPENCPEEMRFSTVTATYRIAGISFEHMHMGDNLRTAAAHPECQVVGICDAEPRRMLAAQRDLELPDSAVFNDWTQCIEQCKPDILLLCPATGDHRLWIERLAPFGLPILLEKPMAGSLADADAMISACQRHDVRWAINWPQVWVPSHRTAKRLSGEGAIGQVLEVHYYGGNRGPLWHTAGKDEVSAEEVAREKPHSWFYQRAKAGGSMLDYLGYGATLGTWYLGGAKPIEITSMVDEPTGLEVDEHSITIARYAFGLSKFETRWGTYTDPWTHQPQPRCGYTLVGTEGTITSWDYSPTLRVQDGAHPEGIDVPVDSLLPPEQNAMQYFIDCLKRDRAIEGPLSPELSRIGQQIVDTAFASAQQKRTLKLLE</sequence>
<dbReference type="AlphaFoldDB" id="A0A518G2D5"/>
<dbReference type="SUPFAM" id="SSF51735">
    <property type="entry name" value="NAD(P)-binding Rossmann-fold domains"/>
    <property type="match status" value="1"/>
</dbReference>